<dbReference type="InParanoid" id="Q7PLK1"/>
<reference evidence="3 5" key="9">
    <citation type="journal article" date="2007" name="Science">
        <title>Sequence finishing and mapping of Drosophila melanogaster heterochromatin.</title>
        <authorList>
            <person name="Hoskins R.A."/>
            <person name="Carlson J.W."/>
            <person name="Kennedy C."/>
            <person name="Acevedo D."/>
            <person name="Evans-Holm M."/>
            <person name="Frise E."/>
            <person name="Wan K.H."/>
            <person name="Park S."/>
            <person name="Mendez-Lago M."/>
            <person name="Rossi F."/>
            <person name="Villasante A."/>
            <person name="Dimitri P."/>
            <person name="Karpen G.H."/>
            <person name="Celniker S.E."/>
        </authorList>
    </citation>
    <scope>NUCLEOTIDE SEQUENCE [LARGE SCALE GENOMIC DNA]</scope>
    <source>
        <strain evidence="5">Berkeley</strain>
    </source>
</reference>
<evidence type="ECO:0000313" key="5">
    <source>
        <dbReference type="Proteomes" id="UP000000803"/>
    </source>
</evidence>
<reference evidence="5" key="3">
    <citation type="journal article" date="2002" name="Genome Biol.">
        <title>Annotation of the Drosophila melanogaster euchromatic genome: a systematic review.</title>
        <authorList>
            <person name="Misra S."/>
            <person name="Crosby M.A."/>
            <person name="Mungall C.J."/>
            <person name="Matthews B.B."/>
            <person name="Campbell K.S."/>
            <person name="Hradecky P."/>
            <person name="Huang Y."/>
            <person name="Kaminker J.S."/>
            <person name="Millburn G.H."/>
            <person name="Prochnik S.E."/>
            <person name="Smith C.D."/>
            <person name="Tupy J.L."/>
            <person name="Whitfied E.J."/>
            <person name="Bayraktaroglu L."/>
            <person name="Berman B.P."/>
            <person name="Bettencourt B.R."/>
            <person name="Celniker S.E."/>
            <person name="de Grey A.D."/>
            <person name="Drysdale R.A."/>
            <person name="Harris N.L."/>
            <person name="Richter J."/>
            <person name="Russo S."/>
            <person name="Schroeder A.J."/>
            <person name="Shu S.Q."/>
            <person name="Stapleton M."/>
            <person name="Yamada C."/>
            <person name="Ashburner M."/>
            <person name="Gelbart W.M."/>
            <person name="Rubin G.M."/>
            <person name="Lewis S.E."/>
        </authorList>
    </citation>
    <scope>GENOME REANNOTATION</scope>
    <source>
        <strain evidence="5">Berkeley</strain>
    </source>
</reference>
<gene>
    <name evidence="3" type="primary">Dmel\CG40298</name>
    <name evidence="2" type="synonym">CG40298-RA</name>
    <name evidence="3 4" type="ORF">CG40298</name>
    <name evidence="3" type="ORF">Dmel_CG40298</name>
</gene>
<reference evidence="3" key="7">
    <citation type="submission" date="2006-08" db="EMBL/GenBank/DDBJ databases">
        <authorList>
            <person name="Celniker S."/>
            <person name="Carlson J."/>
            <person name="Wan K."/>
            <person name="Frise E."/>
            <person name="Hoskins R."/>
            <person name="Park S."/>
            <person name="Svirskas R."/>
            <person name="Rubin G."/>
        </authorList>
    </citation>
    <scope>NUCLEOTIDE SEQUENCE</scope>
</reference>
<dbReference type="AlphaFoldDB" id="Q7PLK1"/>
<dbReference type="Bgee" id="FBgn0058298">
    <property type="expression patterns" value="Expressed in muscle cell in proboscis and 15 other cell types or tissues"/>
</dbReference>
<evidence type="ECO:0000256" key="1">
    <source>
        <dbReference type="SAM" id="SignalP"/>
    </source>
</evidence>
<reference evidence="2" key="10">
    <citation type="submission" date="2011-06" db="EMBL/GenBank/DDBJ databases">
        <authorList>
            <person name="Carlson J."/>
            <person name="Booth B."/>
            <person name="Frise E."/>
            <person name="Sandler J."/>
            <person name="Wan K."/>
            <person name="Yu C."/>
            <person name="Celniker S."/>
        </authorList>
    </citation>
    <scope>NUCLEOTIDE SEQUENCE</scope>
</reference>
<reference evidence="3 5" key="8">
    <citation type="journal article" date="2007" name="Science">
        <title>The Release 5.1 annotation of Drosophila melanogaster heterochromatin.</title>
        <authorList>
            <person name="Smith C.D."/>
            <person name="Shu S."/>
            <person name="Mungall C.J."/>
            <person name="Karpen G.H."/>
        </authorList>
    </citation>
    <scope>NUCLEOTIDE SEQUENCE [LARGE SCALE GENOMIC DNA]</scope>
    <source>
        <strain evidence="5">Berkeley</strain>
    </source>
</reference>
<keyword evidence="5" id="KW-1185">Reference proteome</keyword>
<dbReference type="KEGG" id="dme:Dmel_CG40298"/>
<dbReference type="OrthoDB" id="7915757at2759"/>
<reference evidence="5" key="4">
    <citation type="journal article" date="2002" name="Genome Biol.">
        <title>The transposable elements of the Drosophila melanogaster euchromatin: a genomics perspective.</title>
        <authorList>
            <person name="Kaminker J.S."/>
            <person name="Bergman C.M."/>
            <person name="Kronmiller B."/>
            <person name="Carlson J."/>
            <person name="Svirskas R."/>
            <person name="Patel S."/>
            <person name="Frise E."/>
            <person name="Wheeler D.A."/>
            <person name="Lewis S.E."/>
            <person name="Rubin G.M."/>
            <person name="Ashburner M."/>
            <person name="Celniker S.E."/>
        </authorList>
    </citation>
    <scope>NUCLEOTIDE SEQUENCE [LARGE SCALE GENOMIC DNA]</scope>
    <source>
        <strain evidence="5">Berkeley</strain>
    </source>
</reference>
<dbReference type="DNASU" id="3355149"/>
<organism evidence="3 5">
    <name type="scientific">Drosophila melanogaster</name>
    <name type="common">Fruit fly</name>
    <dbReference type="NCBI Taxonomy" id="7227"/>
    <lineage>
        <taxon>Eukaryota</taxon>
        <taxon>Metazoa</taxon>
        <taxon>Ecdysozoa</taxon>
        <taxon>Arthropoda</taxon>
        <taxon>Hexapoda</taxon>
        <taxon>Insecta</taxon>
        <taxon>Pterygota</taxon>
        <taxon>Neoptera</taxon>
        <taxon>Endopterygota</taxon>
        <taxon>Diptera</taxon>
        <taxon>Brachycera</taxon>
        <taxon>Muscomorpha</taxon>
        <taxon>Ephydroidea</taxon>
        <taxon>Drosophilidae</taxon>
        <taxon>Drosophila</taxon>
        <taxon>Sophophora</taxon>
    </lineage>
</organism>
<reference evidence="5" key="2">
    <citation type="journal article" date="2002" name="Genome Biol.">
        <title>Finishing a whole-genome shotgun: release 3 of the Drosophila melanogaster euchromatic genome sequence.</title>
        <authorList>
            <person name="Celniker S.E."/>
            <person name="Wheeler D.A."/>
            <person name="Kronmiller B."/>
            <person name="Carlson J.W."/>
            <person name="Halpern A."/>
            <person name="Patel S."/>
            <person name="Adams M."/>
            <person name="Champe M."/>
            <person name="Dugan S.P."/>
            <person name="Frise E."/>
            <person name="Hodgson A."/>
            <person name="George R.A."/>
            <person name="Hoskins R.A."/>
            <person name="Laverty T."/>
            <person name="Muzny D.M."/>
            <person name="Nelson C.R."/>
            <person name="Pacleb J.M."/>
            <person name="Park S."/>
            <person name="Pfeiffer B.D."/>
            <person name="Richards S."/>
            <person name="Sodergren E.J."/>
            <person name="Svirskas R."/>
            <person name="Tabor P.E."/>
            <person name="Wan K."/>
            <person name="Stapleton M."/>
            <person name="Sutton G.G."/>
            <person name="Venter C."/>
            <person name="Weinstock G."/>
            <person name="Scherer S.E."/>
            <person name="Myers E.W."/>
            <person name="Gibbs R.A."/>
            <person name="Rubin G.M."/>
        </authorList>
    </citation>
    <scope>NUCLEOTIDE SEQUENCE [LARGE SCALE GENOMIC DNA]</scope>
    <source>
        <strain evidence="5">Berkeley</strain>
    </source>
</reference>
<dbReference type="RefSeq" id="NP_001036631.1">
    <property type="nucleotide sequence ID" value="NM_001043166.2"/>
</dbReference>
<feature type="signal peptide" evidence="1">
    <location>
        <begin position="1"/>
        <end position="17"/>
    </location>
</feature>
<dbReference type="BioGRID-ORCS" id="3355149">
    <property type="hits" value="0 hits in 1 CRISPR screen"/>
</dbReference>
<reference evidence="3" key="13">
    <citation type="journal article" date="2015" name="Genome Res.">
        <title>The Release 6 reference sequence of the Drosophila melanogaster genome.</title>
        <authorList>
            <person name="Hoskins R.A."/>
            <person name="Carlson J.W."/>
            <person name="Wan K.H."/>
            <person name="Park S."/>
            <person name="Mendez I."/>
            <person name="Galle S.E."/>
            <person name="Booth B.W."/>
            <person name="Pfeiffer B.D."/>
            <person name="George R.A."/>
            <person name="Svirskas R."/>
            <person name="Krzywinski M."/>
            <person name="Schein J."/>
            <person name="Accardo M.C."/>
            <person name="Damia E."/>
            <person name="Messina G."/>
            <person name="Mendez-Lago M."/>
            <person name="de Pablos B."/>
            <person name="Demakova O.V."/>
            <person name="Andreyeva E.N."/>
            <person name="Boldyreva L.V."/>
            <person name="Marra M."/>
            <person name="Carvalho A.B."/>
            <person name="Dimitri P."/>
            <person name="Villasante A."/>
            <person name="Zhimulev I.F."/>
            <person name="Rubin G.M."/>
            <person name="Karpen G.H."/>
            <person name="Celniker S.E."/>
        </authorList>
    </citation>
    <scope>NUCLEOTIDE SEQUENCE</scope>
</reference>
<evidence type="ECO:0000313" key="3">
    <source>
        <dbReference type="EMBL" id="EAA45980.1"/>
    </source>
</evidence>
<reference evidence="3" key="14">
    <citation type="submission" date="2022-11" db="EMBL/GenBank/DDBJ databases">
        <title>Drosophila melanogaster release 4 sequence.</title>
        <authorList>
            <consortium name="Berkeley Drosophila Genome Project"/>
            <person name="Celniker S."/>
            <person name="Carlson J."/>
            <person name="Wan K."/>
            <person name="Pfeiffer B."/>
            <person name="Frise E."/>
            <person name="George R."/>
            <person name="Hoskins R."/>
            <person name="Stapleton M."/>
            <person name="Pacleb J."/>
            <person name="Park S."/>
            <person name="Svirskas R."/>
            <person name="Smith E."/>
            <person name="Yu C."/>
            <person name="Rubin G."/>
        </authorList>
    </citation>
    <scope>NUCLEOTIDE SEQUENCE</scope>
</reference>
<dbReference type="EMBL" id="BT128741">
    <property type="protein sequence ID" value="AEH59644.1"/>
    <property type="molecule type" value="mRNA"/>
</dbReference>
<dbReference type="VEuPathDB" id="VectorBase:FBgn0058298"/>
<reference evidence="3 5" key="1">
    <citation type="journal article" date="2000" name="Science">
        <title>The genome sequence of Drosophila melanogaster.</title>
        <authorList>
            <person name="Adams M.D."/>
            <person name="Celniker S.E."/>
            <person name="Holt R.A."/>
            <person name="Evans C.A."/>
            <person name="Gocayne J.D."/>
            <person name="Amanatides P.G."/>
            <person name="Scherer S.E."/>
            <person name="Li P.W."/>
            <person name="Hoskins R.A."/>
            <person name="Galle R.F."/>
            <person name="George R.A."/>
            <person name="Lewis S.E."/>
            <person name="Richards S."/>
            <person name="Ashburner M."/>
            <person name="Henderson S.N."/>
            <person name="Sutton G.G."/>
            <person name="Wortman J.R."/>
            <person name="Yandell M.D."/>
            <person name="Zhang Q."/>
            <person name="Chen L.X."/>
            <person name="Brandon R.C."/>
            <person name="Rogers Y.H."/>
            <person name="Blazej R.G."/>
            <person name="Champe M."/>
            <person name="Pfeiffer B.D."/>
            <person name="Wan K.H."/>
            <person name="Doyle C."/>
            <person name="Baxter E.G."/>
            <person name="Helt G."/>
            <person name="Nelson C.R."/>
            <person name="Gabor G.L."/>
            <person name="Abril J.F."/>
            <person name="Agbayani A."/>
            <person name="An H.J."/>
            <person name="Andrews-Pfannkoch C."/>
            <person name="Baldwin D."/>
            <person name="Ballew R.M."/>
            <person name="Basu A."/>
            <person name="Baxendale J."/>
            <person name="Bayraktaroglu L."/>
            <person name="Beasley E.M."/>
            <person name="Beeson K.Y."/>
            <person name="Benos P.V."/>
            <person name="Berman B.P."/>
            <person name="Bhandari D."/>
            <person name="Bolshakov S."/>
            <person name="Borkova D."/>
            <person name="Botchan M.R."/>
            <person name="Bouck J."/>
            <person name="Brokstein P."/>
            <person name="Brottier P."/>
            <person name="Burtis K.C."/>
            <person name="Busam D.A."/>
            <person name="Butler H."/>
            <person name="Cadieu E."/>
            <person name="Center A."/>
            <person name="Chandra I."/>
            <person name="Cherry J.M."/>
            <person name="Cawley S."/>
            <person name="Dahlke C."/>
            <person name="Davenport L.B."/>
            <person name="Davies P."/>
            <person name="de Pablos B."/>
            <person name="Delcher A."/>
            <person name="Deng Z."/>
            <person name="Mays A.D."/>
            <person name="Dew I."/>
            <person name="Dietz S.M."/>
            <person name="Dodson K."/>
            <person name="Doup L.E."/>
            <person name="Downes M."/>
            <person name="Dugan-Rocha S."/>
            <person name="Dunkov B.C."/>
            <person name="Dunn P."/>
            <person name="Durbin K.J."/>
            <person name="Evangelista C.C."/>
            <person name="Ferraz C."/>
            <person name="Ferriera S."/>
            <person name="Fleischmann W."/>
            <person name="Fosler C."/>
            <person name="Gabrielian A.E."/>
            <person name="Garg N.S."/>
            <person name="Gelbart W.M."/>
            <person name="Glasser K."/>
            <person name="Glodek A."/>
            <person name="Gong F."/>
            <person name="Gorrell J.H."/>
            <person name="Gu Z."/>
            <person name="Guan P."/>
            <person name="Harris M."/>
            <person name="Harris N.L."/>
            <person name="Harvey D."/>
            <person name="Heiman T.J."/>
            <person name="Hernandez J.R."/>
            <person name="Houck J."/>
            <person name="Hostin D."/>
            <person name="Houston K.A."/>
            <person name="Howland T.J."/>
            <person name="Wei M.H."/>
            <person name="Ibegwam C."/>
            <person name="Jalali M."/>
            <person name="Kalush F."/>
            <person name="Karpen G.H."/>
            <person name="Ke Z."/>
            <person name="Kennison J.A."/>
            <person name="Ketchum K.A."/>
            <person name="Kimmel B.E."/>
            <person name="Kodira C.D."/>
            <person name="Kraft C."/>
            <person name="Kravitz S."/>
            <person name="Kulp D."/>
            <person name="Lai Z."/>
            <person name="Lasko P."/>
            <person name="Lei Y."/>
            <person name="Levitsky A.A."/>
            <person name="Li J."/>
            <person name="Li Z."/>
            <person name="Liang Y."/>
            <person name="Lin X."/>
            <person name="Liu X."/>
            <person name="Mattei B."/>
            <person name="McIntosh T.C."/>
            <person name="McLeod M.P."/>
            <person name="McPherson D."/>
            <person name="Merkulov G."/>
            <person name="Milshina N.V."/>
            <person name="Mobarry C."/>
            <person name="Morris J."/>
            <person name="Moshrefi A."/>
            <person name="Mount S.M."/>
            <person name="Moy M."/>
            <person name="Murphy B."/>
            <person name="Murphy L."/>
            <person name="Muzny D.M."/>
            <person name="Nelson D.L."/>
            <person name="Nelson D.R."/>
            <person name="Nelson K.A."/>
            <person name="Nixon K."/>
            <person name="Nusskern D.R."/>
            <person name="Pacleb J.M."/>
            <person name="Palazzolo M."/>
            <person name="Pittman G.S."/>
            <person name="Pan S."/>
            <person name="Pollard J."/>
            <person name="Puri V."/>
            <person name="Reese M.G."/>
            <person name="Reinert K."/>
            <person name="Remington K."/>
            <person name="Saunders R.D."/>
            <person name="Scheeler F."/>
            <person name="Shen H."/>
            <person name="Shue B.C."/>
            <person name="Siden-Kiamos I."/>
            <person name="Simpson M."/>
            <person name="Skupski M.P."/>
            <person name="Smith T."/>
            <person name="Spier E."/>
            <person name="Spradling A.C."/>
            <person name="Stapleton M."/>
            <person name="Strong R."/>
            <person name="Sun E."/>
            <person name="Svirskas R."/>
            <person name="Tector C."/>
            <person name="Turner R."/>
            <person name="Venter E."/>
            <person name="Wang A.H."/>
            <person name="Wang X."/>
            <person name="Wang Z.Y."/>
            <person name="Wassarman D.A."/>
            <person name="Weinstock G.M."/>
            <person name="Weissenbach J."/>
            <person name="Williams S.M."/>
            <person name="WoodageT"/>
            <person name="Worley K.C."/>
            <person name="Wu D."/>
            <person name="Yang S."/>
            <person name="Yao Q.A."/>
            <person name="Ye J."/>
            <person name="Yeh R.F."/>
            <person name="Zaveri J.S."/>
            <person name="Zhan M."/>
            <person name="Zhang G."/>
            <person name="Zhao Q."/>
            <person name="Zheng L."/>
            <person name="Zheng X.H."/>
            <person name="Zhong F.N."/>
            <person name="Zhong W."/>
            <person name="Zhou X."/>
            <person name="Zhu S."/>
            <person name="Zhu X."/>
            <person name="Smith H.O."/>
            <person name="Gibbs R.A."/>
            <person name="Myers E.W."/>
            <person name="Rubin G.M."/>
            <person name="Venter J.C."/>
        </authorList>
    </citation>
    <scope>NUCLEOTIDE SEQUENCE [LARGE SCALE GENOMIC DNA]</scope>
    <source>
        <strain evidence="5">Berkeley</strain>
    </source>
</reference>
<dbReference type="PaxDb" id="7227-FBpp0110507"/>
<feature type="chain" id="PRO_5015098834" evidence="1">
    <location>
        <begin position="18"/>
        <end position="359"/>
    </location>
</feature>
<dbReference type="GeneID" id="3355149"/>
<reference evidence="3" key="15">
    <citation type="submission" date="2022-11" db="EMBL/GenBank/DDBJ databases">
        <authorList>
            <consortium name="FlyBase"/>
        </authorList>
    </citation>
    <scope>NUCLEOTIDE SEQUENCE</scope>
</reference>
<protein>
    <submittedName>
        <fullName evidence="2">MIP30541p</fullName>
    </submittedName>
</protein>
<reference evidence="3" key="12">
    <citation type="journal article" date="2015" name="G3 (Bethesda)">
        <title>Gene Model Annotations for Drosophila melanogaster: The Rule-Benders.</title>
        <authorList>
            <consortium name="FlyBase Consortium"/>
            <person name="Crosby M.A."/>
            <person name="Gramates L.S."/>
            <person name="Dos Santos G."/>
            <person name="Matthews B.B."/>
            <person name="St Pierre S.E."/>
            <person name="Zhou P."/>
            <person name="Schroeder A.J."/>
            <person name="Falls K."/>
            <person name="Emmert D.B."/>
            <person name="Russo S.M."/>
            <person name="Gelbart W.M."/>
            <person name="null"/>
        </authorList>
    </citation>
    <scope>NUCLEOTIDE SEQUENCE</scope>
</reference>
<evidence type="ECO:0000313" key="4">
    <source>
        <dbReference type="FlyBase" id="FBgn0058298"/>
    </source>
</evidence>
<reference evidence="3 5" key="5">
    <citation type="journal article" date="2002" name="Genome Biol.">
        <title>Heterochromatic sequences in a Drosophila whole-genome shotgun assembly.</title>
        <authorList>
            <person name="Hoskins R.A."/>
            <person name="Smith C.D."/>
            <person name="Carlson J.W."/>
            <person name="Carvalho A.B."/>
            <person name="Halpern A."/>
            <person name="Kaminker J.S."/>
            <person name="Kennedy C."/>
            <person name="Mungall C.J."/>
            <person name="Sullivan B.A."/>
            <person name="Sutton G.G."/>
            <person name="Yasuhara J.C."/>
            <person name="Wakimoto B.T."/>
            <person name="Myers E.W."/>
            <person name="Celniker S.E."/>
            <person name="Rubin G.M."/>
            <person name="Karpen G.H."/>
        </authorList>
    </citation>
    <scope>NUCLEOTIDE SEQUENCE [LARGE SCALE GENOMIC DNA]</scope>
    <source>
        <strain evidence="5">Berkeley</strain>
    </source>
</reference>
<dbReference type="EMBL" id="AE014296">
    <property type="protein sequence ID" value="EAA45980.1"/>
    <property type="molecule type" value="Genomic_DNA"/>
</dbReference>
<dbReference type="OMA" id="IQRLFNC"/>
<dbReference type="SMR" id="Q7PLK1"/>
<reference evidence="3 5" key="6">
    <citation type="journal article" date="2005" name="PLoS Comput. Biol.">
        <title>Combined evidence annotation of transposable elements in genome sequences.</title>
        <authorList>
            <person name="Quesneville H."/>
            <person name="Bergman C.M."/>
            <person name="Andrieu O."/>
            <person name="Autard D."/>
            <person name="Nouaud D."/>
            <person name="Ashburner M."/>
            <person name="Anxolabehere D."/>
        </authorList>
    </citation>
    <scope>NUCLEOTIDE SEQUENCE [LARGE SCALE GENOMIC DNA]</scope>
    <source>
        <strain evidence="5">Berkeley</strain>
    </source>
</reference>
<keyword evidence="1" id="KW-0732">Signal</keyword>
<dbReference type="Proteomes" id="UP000000803">
    <property type="component" value="Chromosome 3L"/>
</dbReference>
<sequence>MNWRSFIVTLINCIVWSIQVIQLNGTGIKNLGRTRDSFRAVQVPQQFYDAIEQSDFSKHSLQNKLEHFLEKLQKNLTISAVLSDSEDIVTSERNYVYKMRELSTFFYEASFSFEQFSSDIQTFYETSKNASYALLFKLRQVPTGQPTLVKALLTNYFAEIEFFHVLFSEIIDDAMEYSTKSLKWIQELFVYYADTQNNILENWKLKTNLECCKLYVNFLQDQSSQIFKCATVDNLNIIYDVYSVTKLNIKYILRQLEFRIQRLFNCLLYNSPNIQCKLLKRAEKDLKTLFRNLSELDMFIDIKTKKGKAAALRFRRGNTWNSNQIKLEPNQNYCLPIGFPNTQMSTDLKECFYFLDNIV</sequence>
<accession>Q7PLK1</accession>
<dbReference type="UCSC" id="CG40298-RA">
    <property type="organism name" value="d. melanogaster"/>
</dbReference>
<dbReference type="FlyBase" id="FBgn0058298">
    <property type="gene designation" value="CG40298"/>
</dbReference>
<evidence type="ECO:0000313" key="2">
    <source>
        <dbReference type="EMBL" id="AEH59644.1"/>
    </source>
</evidence>
<name>Q7PLK1_DROME</name>
<proteinExistence type="evidence at transcript level"/>
<dbReference type="HOGENOM" id="CLU_772265_0_0_1"/>
<reference evidence="3" key="11">
    <citation type="journal article" date="2015" name="G3 (Bethesda)">
        <title>Gene Model Annotations for Drosophila melanogaster: Impact of High-Throughput Data.</title>
        <authorList>
            <consortium name="FlyBase Consortium"/>
            <person name="Matthews B.B."/>
            <person name="Dos Santos G."/>
            <person name="Crosby M.A."/>
            <person name="Emmert D.B."/>
            <person name="St Pierre S.E."/>
            <person name="Gramates L.S."/>
            <person name="Zhou P."/>
            <person name="Schroeder A.J."/>
            <person name="Falls K."/>
            <person name="Strelets V."/>
            <person name="Russo S.M."/>
            <person name="Gelbart W.M."/>
            <person name="null"/>
        </authorList>
    </citation>
    <scope>NUCLEOTIDE SEQUENCE</scope>
</reference>
<dbReference type="AGR" id="FB:FBgn0058298"/>
<dbReference type="eggNOG" id="ENOG502TCXT">
    <property type="taxonomic scope" value="Eukaryota"/>
</dbReference>